<dbReference type="EMBL" id="JBHULI010000025">
    <property type="protein sequence ID" value="MFD2533253.1"/>
    <property type="molecule type" value="Genomic_DNA"/>
</dbReference>
<sequence>MQNNSEIVSEIVTPELLEQAVDYASHEKMIKDLFKEGRTTNEDNRENMLNYTKMYLQRVSRWDKRGKLNIELIDKLKSFPRKMIWLVLNEGWCGDSAQTIPFINKMAEVSKNIDLKIILRDQNLELMDQFLTNGARSIPKLIALDANSLEILGTWGPRPKEAYEMHIAQRSDPDIPNKQAVENLHLWYARDKGESIQQEFLELLEEWA</sequence>
<name>A0ABW5JKH0_9BACT</name>
<proteinExistence type="predicted"/>
<organism evidence="1 2">
    <name type="scientific">Gracilimonas halophila</name>
    <dbReference type="NCBI Taxonomy" id="1834464"/>
    <lineage>
        <taxon>Bacteria</taxon>
        <taxon>Pseudomonadati</taxon>
        <taxon>Balneolota</taxon>
        <taxon>Balneolia</taxon>
        <taxon>Balneolales</taxon>
        <taxon>Balneolaceae</taxon>
        <taxon>Gracilimonas</taxon>
    </lineage>
</organism>
<gene>
    <name evidence="1" type="ORF">ACFSVN_12435</name>
</gene>
<dbReference type="Pfam" id="PF14595">
    <property type="entry name" value="Thioredoxin_9"/>
    <property type="match status" value="1"/>
</dbReference>
<dbReference type="SUPFAM" id="SSF52833">
    <property type="entry name" value="Thioredoxin-like"/>
    <property type="match status" value="1"/>
</dbReference>
<reference evidence="2" key="1">
    <citation type="journal article" date="2019" name="Int. J. Syst. Evol. Microbiol.">
        <title>The Global Catalogue of Microorganisms (GCM) 10K type strain sequencing project: providing services to taxonomists for standard genome sequencing and annotation.</title>
        <authorList>
            <consortium name="The Broad Institute Genomics Platform"/>
            <consortium name="The Broad Institute Genome Sequencing Center for Infectious Disease"/>
            <person name="Wu L."/>
            <person name="Ma J."/>
        </authorList>
    </citation>
    <scope>NUCLEOTIDE SEQUENCE [LARGE SCALE GENOMIC DNA]</scope>
    <source>
        <strain evidence="2">KCTC 52042</strain>
    </source>
</reference>
<keyword evidence="2" id="KW-1185">Reference proteome</keyword>
<dbReference type="Proteomes" id="UP001597460">
    <property type="component" value="Unassembled WGS sequence"/>
</dbReference>
<dbReference type="RefSeq" id="WP_390303212.1">
    <property type="nucleotide sequence ID" value="NZ_JBHULI010000025.1"/>
</dbReference>
<comment type="caution">
    <text evidence="1">The sequence shown here is derived from an EMBL/GenBank/DDBJ whole genome shotgun (WGS) entry which is preliminary data.</text>
</comment>
<evidence type="ECO:0000313" key="1">
    <source>
        <dbReference type="EMBL" id="MFD2533253.1"/>
    </source>
</evidence>
<evidence type="ECO:0000313" key="2">
    <source>
        <dbReference type="Proteomes" id="UP001597460"/>
    </source>
</evidence>
<protein>
    <submittedName>
        <fullName evidence="1">Thioredoxin family protein</fullName>
    </submittedName>
</protein>
<accession>A0ABW5JKH0</accession>
<dbReference type="InterPro" id="IPR036249">
    <property type="entry name" value="Thioredoxin-like_sf"/>
</dbReference>
<dbReference type="Gene3D" id="3.40.30.10">
    <property type="entry name" value="Glutaredoxin"/>
    <property type="match status" value="1"/>
</dbReference>